<protein>
    <submittedName>
        <fullName evidence="3">Uncharacterized protein</fullName>
    </submittedName>
</protein>
<evidence type="ECO:0000256" key="1">
    <source>
        <dbReference type="SAM" id="MobiDB-lite"/>
    </source>
</evidence>
<reference evidence="3" key="1">
    <citation type="journal article" date="2023" name="Mol. Phylogenet. Evol.">
        <title>Genome-scale phylogeny and comparative genomics of the fungal order Sordariales.</title>
        <authorList>
            <person name="Hensen N."/>
            <person name="Bonometti L."/>
            <person name="Westerberg I."/>
            <person name="Brannstrom I.O."/>
            <person name="Guillou S."/>
            <person name="Cros-Aarteil S."/>
            <person name="Calhoun S."/>
            <person name="Haridas S."/>
            <person name="Kuo A."/>
            <person name="Mondo S."/>
            <person name="Pangilinan J."/>
            <person name="Riley R."/>
            <person name="LaButti K."/>
            <person name="Andreopoulos B."/>
            <person name="Lipzen A."/>
            <person name="Chen C."/>
            <person name="Yan M."/>
            <person name="Daum C."/>
            <person name="Ng V."/>
            <person name="Clum A."/>
            <person name="Steindorff A."/>
            <person name="Ohm R.A."/>
            <person name="Martin F."/>
            <person name="Silar P."/>
            <person name="Natvig D.O."/>
            <person name="Lalanne C."/>
            <person name="Gautier V."/>
            <person name="Ament-Velasquez S.L."/>
            <person name="Kruys A."/>
            <person name="Hutchinson M.I."/>
            <person name="Powell A.J."/>
            <person name="Barry K."/>
            <person name="Miller A.N."/>
            <person name="Grigoriev I.V."/>
            <person name="Debuchy R."/>
            <person name="Gladieux P."/>
            <person name="Hiltunen Thoren M."/>
            <person name="Johannesson H."/>
        </authorList>
    </citation>
    <scope>NUCLEOTIDE SEQUENCE</scope>
    <source>
        <strain evidence="3">CBS 958.72</strain>
    </source>
</reference>
<keyword evidence="4" id="KW-1185">Reference proteome</keyword>
<evidence type="ECO:0000313" key="4">
    <source>
        <dbReference type="Proteomes" id="UP001287356"/>
    </source>
</evidence>
<gene>
    <name evidence="3" type="ORF">B0T24DRAFT_621481</name>
</gene>
<keyword evidence="2" id="KW-0472">Membrane</keyword>
<evidence type="ECO:0000256" key="2">
    <source>
        <dbReference type="SAM" id="Phobius"/>
    </source>
</evidence>
<keyword evidence="2" id="KW-0812">Transmembrane</keyword>
<feature type="region of interest" description="Disordered" evidence="1">
    <location>
        <begin position="1"/>
        <end position="22"/>
    </location>
</feature>
<dbReference type="EMBL" id="JAULSN010000004">
    <property type="protein sequence ID" value="KAK3372843.1"/>
    <property type="molecule type" value="Genomic_DNA"/>
</dbReference>
<dbReference type="AlphaFoldDB" id="A0AAE0K9X2"/>
<feature type="transmembrane region" description="Helical" evidence="2">
    <location>
        <begin position="179"/>
        <end position="198"/>
    </location>
</feature>
<evidence type="ECO:0000313" key="3">
    <source>
        <dbReference type="EMBL" id="KAK3372843.1"/>
    </source>
</evidence>
<organism evidence="3 4">
    <name type="scientific">Lasiosphaeria ovina</name>
    <dbReference type="NCBI Taxonomy" id="92902"/>
    <lineage>
        <taxon>Eukaryota</taxon>
        <taxon>Fungi</taxon>
        <taxon>Dikarya</taxon>
        <taxon>Ascomycota</taxon>
        <taxon>Pezizomycotina</taxon>
        <taxon>Sordariomycetes</taxon>
        <taxon>Sordariomycetidae</taxon>
        <taxon>Sordariales</taxon>
        <taxon>Lasiosphaeriaceae</taxon>
        <taxon>Lasiosphaeria</taxon>
    </lineage>
</organism>
<comment type="caution">
    <text evidence="3">The sequence shown here is derived from an EMBL/GenBank/DDBJ whole genome shotgun (WGS) entry which is preliminary data.</text>
</comment>
<proteinExistence type="predicted"/>
<name>A0AAE0K9X2_9PEZI</name>
<dbReference type="Proteomes" id="UP001287356">
    <property type="component" value="Unassembled WGS sequence"/>
</dbReference>
<reference evidence="3" key="2">
    <citation type="submission" date="2023-06" db="EMBL/GenBank/DDBJ databases">
        <authorList>
            <consortium name="Lawrence Berkeley National Laboratory"/>
            <person name="Haridas S."/>
            <person name="Hensen N."/>
            <person name="Bonometti L."/>
            <person name="Westerberg I."/>
            <person name="Brannstrom I.O."/>
            <person name="Guillou S."/>
            <person name="Cros-Aarteil S."/>
            <person name="Calhoun S."/>
            <person name="Kuo A."/>
            <person name="Mondo S."/>
            <person name="Pangilinan J."/>
            <person name="Riley R."/>
            <person name="Labutti K."/>
            <person name="Andreopoulos B."/>
            <person name="Lipzen A."/>
            <person name="Chen C."/>
            <person name="Yanf M."/>
            <person name="Daum C."/>
            <person name="Ng V."/>
            <person name="Clum A."/>
            <person name="Steindorff A."/>
            <person name="Ohm R."/>
            <person name="Martin F."/>
            <person name="Silar P."/>
            <person name="Natvig D."/>
            <person name="Lalanne C."/>
            <person name="Gautier V."/>
            <person name="Ament-Velasquez S.L."/>
            <person name="Kruys A."/>
            <person name="Hutchinson M.I."/>
            <person name="Powell A.J."/>
            <person name="Barry K."/>
            <person name="Miller A.N."/>
            <person name="Grigoriev I.V."/>
            <person name="Debuchy R."/>
            <person name="Gladieux P."/>
            <person name="Thoren M.H."/>
            <person name="Johannesson H."/>
        </authorList>
    </citation>
    <scope>NUCLEOTIDE SEQUENCE</scope>
    <source>
        <strain evidence="3">CBS 958.72</strain>
    </source>
</reference>
<keyword evidence="2" id="KW-1133">Transmembrane helix</keyword>
<accession>A0AAE0K9X2</accession>
<sequence>MLTLASNGPNDRRRPPWSPFRQRQLGPNWRELEAIHPLASAFRGMWNEAWIGRNPRNCWLEEEISSILCRLLLASFRRRGRTRQLCGKFSSGWARSQCPLHSAIENASLCQVMAAHSMCRQIECAGASYSEGFLLSDCKPAATSTTLLLSVSSFLSLPVSSSCIHGSFAYSFLSFFVHFPPLFFLLFSPCIFISVYSVNTCTKSTAKLWSCVYFYVMFYEMETAADPEGEAARGWSVTTDEQK</sequence>